<dbReference type="Pfam" id="PF00563">
    <property type="entry name" value="EAL"/>
    <property type="match status" value="1"/>
</dbReference>
<dbReference type="InterPro" id="IPR029787">
    <property type="entry name" value="Nucleotide_cyclase"/>
</dbReference>
<gene>
    <name evidence="5" type="ORF">GCM10022394_13170</name>
</gene>
<keyword evidence="2" id="KW-0812">Transmembrane</keyword>
<dbReference type="SMART" id="SM00052">
    <property type="entry name" value="EAL"/>
    <property type="match status" value="1"/>
</dbReference>
<dbReference type="SMART" id="SM00267">
    <property type="entry name" value="GGDEF"/>
    <property type="match status" value="1"/>
</dbReference>
<evidence type="ECO:0008006" key="7">
    <source>
        <dbReference type="Google" id="ProtNLM"/>
    </source>
</evidence>
<evidence type="ECO:0000256" key="1">
    <source>
        <dbReference type="SAM" id="MobiDB-lite"/>
    </source>
</evidence>
<sequence>MPADQTVSASHPSARRWRSLGIWSLVLALLIFTLSLVAAYRDLVRVNRLTSLSFGQQSYTLFKTSEELEHFWSSVSQYVQPESFQDSSRAEMLLSFELLVSRMALFEEGEANRVLLEIPAVRNIIQGLNGALADIEPRLAKLRPDPIDPNYSAIWNILRPYRQALFDISKDYLLQREVQGDRLLREFTATSSNWYLATPALSGLALLLLYFFQFRQTLRLAAFLQLESRQLRDSNRQLLQATDTLSYQATHDALTGLPNRLLLQDRLAHAISVAQRKGSRVAVIFLDLDRFKDVNDSLGHGAGDALLKIASTRLTASVREVDTVARISGDEFALVLEEIAGEDASVMEVAQRIATTLRSPCTIAGQELMITGSMGISLYPRDGGSVEQLLICADMAMYVAKDKGRNTVQPYRPEMNADHSQRLKLGQELRHALQREELELFYQPQVDLEQERIIGVEALLRWRHPQRGLVAPGDFIPLAEDTGLIVPIGEWVLTTACRQAMIWQELGLPPLKMAVNLSARQFQQPGLIDQVAGALTQTGLSAEYLDLELTESLLMRDVASAIEAMEALRTLGVRLSIDDFGTGYSSLSYLQRFPVSQLKIDGAFVRNLPAQSGAAAIVRAIIAMSKSLQLRVVAEGIETEEQLAFLRTHQCEQGQGYYFSRPLPADDITALLQRQARTARDDAETATRTDGIDKGHWDMGAAKNWSG</sequence>
<dbReference type="SUPFAM" id="SSF141868">
    <property type="entry name" value="EAL domain-like"/>
    <property type="match status" value="1"/>
</dbReference>
<dbReference type="InterPro" id="IPR001633">
    <property type="entry name" value="EAL_dom"/>
</dbReference>
<dbReference type="CDD" id="cd01949">
    <property type="entry name" value="GGDEF"/>
    <property type="match status" value="1"/>
</dbReference>
<reference evidence="6" key="1">
    <citation type="journal article" date="2019" name="Int. J. Syst. Evol. Microbiol.">
        <title>The Global Catalogue of Microorganisms (GCM) 10K type strain sequencing project: providing services to taxonomists for standard genome sequencing and annotation.</title>
        <authorList>
            <consortium name="The Broad Institute Genomics Platform"/>
            <consortium name="The Broad Institute Genome Sequencing Center for Infectious Disease"/>
            <person name="Wu L."/>
            <person name="Ma J."/>
        </authorList>
    </citation>
    <scope>NUCLEOTIDE SEQUENCE [LARGE SCALE GENOMIC DNA]</scope>
    <source>
        <strain evidence="6">JCM 17110</strain>
    </source>
</reference>
<feature type="transmembrane region" description="Helical" evidence="2">
    <location>
        <begin position="20"/>
        <end position="40"/>
    </location>
</feature>
<dbReference type="NCBIfam" id="TIGR00254">
    <property type="entry name" value="GGDEF"/>
    <property type="match status" value="1"/>
</dbReference>
<dbReference type="PANTHER" id="PTHR44757">
    <property type="entry name" value="DIGUANYLATE CYCLASE DGCP"/>
    <property type="match status" value="1"/>
</dbReference>
<evidence type="ECO:0000313" key="6">
    <source>
        <dbReference type="Proteomes" id="UP001500795"/>
    </source>
</evidence>
<dbReference type="InterPro" id="IPR043128">
    <property type="entry name" value="Rev_trsase/Diguanyl_cyclase"/>
</dbReference>
<dbReference type="Gene3D" id="3.20.20.450">
    <property type="entry name" value="EAL domain"/>
    <property type="match status" value="1"/>
</dbReference>
<dbReference type="Pfam" id="PF00990">
    <property type="entry name" value="GGDEF"/>
    <property type="match status" value="1"/>
</dbReference>
<dbReference type="RefSeq" id="WP_344956040.1">
    <property type="nucleotide sequence ID" value="NZ_BAABCX010000001.1"/>
</dbReference>
<proteinExistence type="predicted"/>
<dbReference type="CDD" id="cd01948">
    <property type="entry name" value="EAL"/>
    <property type="match status" value="1"/>
</dbReference>
<dbReference type="PROSITE" id="PS50883">
    <property type="entry name" value="EAL"/>
    <property type="match status" value="1"/>
</dbReference>
<evidence type="ECO:0000259" key="4">
    <source>
        <dbReference type="PROSITE" id="PS50887"/>
    </source>
</evidence>
<dbReference type="Proteomes" id="UP001500795">
    <property type="component" value="Unassembled WGS sequence"/>
</dbReference>
<feature type="region of interest" description="Disordered" evidence="1">
    <location>
        <begin position="679"/>
        <end position="707"/>
    </location>
</feature>
<comment type="caution">
    <text evidence="5">The sequence shown here is derived from an EMBL/GenBank/DDBJ whole genome shotgun (WGS) entry which is preliminary data.</text>
</comment>
<name>A0ABP6VFN3_9GAMM</name>
<dbReference type="Gene3D" id="3.30.70.270">
    <property type="match status" value="1"/>
</dbReference>
<feature type="compositionally biased region" description="Basic and acidic residues" evidence="1">
    <location>
        <begin position="679"/>
        <end position="697"/>
    </location>
</feature>
<dbReference type="SUPFAM" id="SSF55073">
    <property type="entry name" value="Nucleotide cyclase"/>
    <property type="match status" value="1"/>
</dbReference>
<keyword evidence="6" id="KW-1185">Reference proteome</keyword>
<dbReference type="InterPro" id="IPR035919">
    <property type="entry name" value="EAL_sf"/>
</dbReference>
<organism evidence="5 6">
    <name type="scientific">Zobellella aerophila</name>
    <dbReference type="NCBI Taxonomy" id="870480"/>
    <lineage>
        <taxon>Bacteria</taxon>
        <taxon>Pseudomonadati</taxon>
        <taxon>Pseudomonadota</taxon>
        <taxon>Gammaproteobacteria</taxon>
        <taxon>Aeromonadales</taxon>
        <taxon>Aeromonadaceae</taxon>
        <taxon>Zobellella</taxon>
    </lineage>
</organism>
<feature type="transmembrane region" description="Helical" evidence="2">
    <location>
        <begin position="194"/>
        <end position="212"/>
    </location>
</feature>
<keyword evidence="2" id="KW-0472">Membrane</keyword>
<feature type="domain" description="GGDEF" evidence="4">
    <location>
        <begin position="279"/>
        <end position="413"/>
    </location>
</feature>
<evidence type="ECO:0000313" key="5">
    <source>
        <dbReference type="EMBL" id="GAA3534960.1"/>
    </source>
</evidence>
<accession>A0ABP6VFN3</accession>
<keyword evidence="2" id="KW-1133">Transmembrane helix</keyword>
<dbReference type="PANTHER" id="PTHR44757:SF2">
    <property type="entry name" value="BIOFILM ARCHITECTURE MAINTENANCE PROTEIN MBAA"/>
    <property type="match status" value="1"/>
</dbReference>
<protein>
    <recommendedName>
        <fullName evidence="7">GGDEF-domain containing protein</fullName>
    </recommendedName>
</protein>
<feature type="domain" description="EAL" evidence="3">
    <location>
        <begin position="422"/>
        <end position="676"/>
    </location>
</feature>
<dbReference type="EMBL" id="BAABCX010000001">
    <property type="protein sequence ID" value="GAA3534960.1"/>
    <property type="molecule type" value="Genomic_DNA"/>
</dbReference>
<evidence type="ECO:0000256" key="2">
    <source>
        <dbReference type="SAM" id="Phobius"/>
    </source>
</evidence>
<dbReference type="PROSITE" id="PS50887">
    <property type="entry name" value="GGDEF"/>
    <property type="match status" value="1"/>
</dbReference>
<dbReference type="InterPro" id="IPR052155">
    <property type="entry name" value="Biofilm_reg_signaling"/>
</dbReference>
<evidence type="ECO:0000259" key="3">
    <source>
        <dbReference type="PROSITE" id="PS50883"/>
    </source>
</evidence>
<dbReference type="InterPro" id="IPR000160">
    <property type="entry name" value="GGDEF_dom"/>
</dbReference>